<dbReference type="AlphaFoldDB" id="A0A4Q2RFD1"/>
<gene>
    <name evidence="1" type="ORF">D3272_11365</name>
</gene>
<protein>
    <submittedName>
        <fullName evidence="1">Uncharacterized protein</fullName>
    </submittedName>
</protein>
<proteinExistence type="predicted"/>
<keyword evidence="2" id="KW-1185">Reference proteome</keyword>
<evidence type="ECO:0000313" key="2">
    <source>
        <dbReference type="Proteomes" id="UP000289411"/>
    </source>
</evidence>
<name>A0A4Q2RFD1_9HYPH</name>
<dbReference type="EMBL" id="QYBC01000008">
    <property type="protein sequence ID" value="RYB05050.1"/>
    <property type="molecule type" value="Genomic_DNA"/>
</dbReference>
<comment type="caution">
    <text evidence="1">The sequence shown here is derived from an EMBL/GenBank/DDBJ whole genome shotgun (WGS) entry which is preliminary data.</text>
</comment>
<reference evidence="1 2" key="2">
    <citation type="submission" date="2019-02" db="EMBL/GenBank/DDBJ databases">
        <title>'Lichenibacterium ramalinii' gen. nov. sp. nov., 'Lichenibacterium minor' gen. nov. sp. nov.</title>
        <authorList>
            <person name="Pankratov T."/>
        </authorList>
    </citation>
    <scope>NUCLEOTIDE SEQUENCE [LARGE SCALE GENOMIC DNA]</scope>
    <source>
        <strain evidence="1 2">RmlP001</strain>
    </source>
</reference>
<reference evidence="1 2" key="1">
    <citation type="submission" date="2018-09" db="EMBL/GenBank/DDBJ databases">
        <authorList>
            <person name="Grouzdev D.S."/>
            <person name="Krutkina M.S."/>
        </authorList>
    </citation>
    <scope>NUCLEOTIDE SEQUENCE [LARGE SCALE GENOMIC DNA]</scope>
    <source>
        <strain evidence="1 2">RmlP001</strain>
    </source>
</reference>
<dbReference type="Proteomes" id="UP000289411">
    <property type="component" value="Unassembled WGS sequence"/>
</dbReference>
<accession>A0A4Q2RFD1</accession>
<organism evidence="1 2">
    <name type="scientific">Lichenibacterium ramalinae</name>
    <dbReference type="NCBI Taxonomy" id="2316527"/>
    <lineage>
        <taxon>Bacteria</taxon>
        <taxon>Pseudomonadati</taxon>
        <taxon>Pseudomonadota</taxon>
        <taxon>Alphaproteobacteria</taxon>
        <taxon>Hyphomicrobiales</taxon>
        <taxon>Lichenihabitantaceae</taxon>
        <taxon>Lichenibacterium</taxon>
    </lineage>
</organism>
<sequence>MLMADILHSCTDEGIAAAAVASIGGPFAAAIRLEAEHRGLSVGALTASLVAAFARNASERDWRELSVNIAGADLPVLFGLQAMAERSLRQRDQATRARPVRDGRTAATGALAGPALLFGPG</sequence>
<evidence type="ECO:0000313" key="1">
    <source>
        <dbReference type="EMBL" id="RYB05050.1"/>
    </source>
</evidence>